<dbReference type="EMBL" id="CP042652">
    <property type="protein sequence ID" value="QKE29033.1"/>
    <property type="molecule type" value="Genomic_DNA"/>
</dbReference>
<dbReference type="KEGG" id="paco:AACT_1885"/>
<organism evidence="4 5">
    <name type="scientific">Arcobacter acticola</name>
    <dbReference type="NCBI Taxonomy" id="1849015"/>
    <lineage>
        <taxon>Bacteria</taxon>
        <taxon>Pseudomonadati</taxon>
        <taxon>Campylobacterota</taxon>
        <taxon>Epsilonproteobacteria</taxon>
        <taxon>Campylobacterales</taxon>
        <taxon>Arcobacteraceae</taxon>
        <taxon>Arcobacter</taxon>
    </lineage>
</organism>
<dbReference type="Proteomes" id="UP000503483">
    <property type="component" value="Chromosome"/>
</dbReference>
<accession>A0A6M8EC08</accession>
<protein>
    <submittedName>
        <fullName evidence="4">FtsZ domain-containing protein</fullName>
    </submittedName>
</protein>
<dbReference type="InterPro" id="IPR024757">
    <property type="entry name" value="FtsZ_C"/>
</dbReference>
<gene>
    <name evidence="4" type="ORF">AACT_1885</name>
</gene>
<dbReference type="Gene3D" id="3.30.1330.20">
    <property type="entry name" value="Tubulin/FtsZ, C-terminal domain"/>
    <property type="match status" value="1"/>
</dbReference>
<keyword evidence="5" id="KW-1185">Reference proteome</keyword>
<evidence type="ECO:0000256" key="1">
    <source>
        <dbReference type="ARBA" id="ARBA00022741"/>
    </source>
</evidence>
<dbReference type="GO" id="GO:0005525">
    <property type="term" value="F:GTP binding"/>
    <property type="evidence" value="ECO:0007669"/>
    <property type="project" value="UniProtKB-KW"/>
</dbReference>
<dbReference type="AlphaFoldDB" id="A0A6M8EC08"/>
<dbReference type="InterPro" id="IPR037103">
    <property type="entry name" value="Tubulin/FtsZ-like_C"/>
</dbReference>
<reference evidence="4 5" key="1">
    <citation type="submission" date="2019-08" db="EMBL/GenBank/DDBJ databases">
        <title>Complete genome sequence of Arcobacter acticola.</title>
        <authorList>
            <person name="Miller W."/>
        </authorList>
    </citation>
    <scope>NUCLEOTIDE SEQUENCE [LARGE SCALE GENOMIC DNA]</scope>
    <source>
        <strain evidence="4 5">KCTC 52212</strain>
    </source>
</reference>
<dbReference type="InterPro" id="IPR008280">
    <property type="entry name" value="Tub_FtsZ_C"/>
</dbReference>
<keyword evidence="1" id="KW-0547">Nucleotide-binding</keyword>
<keyword evidence="2" id="KW-0342">GTP-binding</keyword>
<evidence type="ECO:0000313" key="4">
    <source>
        <dbReference type="EMBL" id="QKE29033.1"/>
    </source>
</evidence>
<proteinExistence type="predicted"/>
<evidence type="ECO:0000313" key="5">
    <source>
        <dbReference type="Proteomes" id="UP000503483"/>
    </source>
</evidence>
<dbReference type="RefSeq" id="WP_172126590.1">
    <property type="nucleotide sequence ID" value="NZ_CP042652.1"/>
</dbReference>
<sequence>MNLNTTNTDLQDLQVILSKIGKVAGYVKIFNVEDNITSDIKNEFSNELKAAKGIWVEFEILPNSSLLIVNDIMGFINDNCDENCEVIFGTAINEDLVENSIKCKILFTGLV</sequence>
<dbReference type="Pfam" id="PF12327">
    <property type="entry name" value="FtsZ_C"/>
    <property type="match status" value="1"/>
</dbReference>
<evidence type="ECO:0000256" key="2">
    <source>
        <dbReference type="ARBA" id="ARBA00023134"/>
    </source>
</evidence>
<evidence type="ECO:0000259" key="3">
    <source>
        <dbReference type="Pfam" id="PF12327"/>
    </source>
</evidence>
<name>A0A6M8EC08_9BACT</name>
<feature type="domain" description="Cell division protein FtsZ C-terminal" evidence="3">
    <location>
        <begin position="46"/>
        <end position="110"/>
    </location>
</feature>
<dbReference type="SUPFAM" id="SSF55307">
    <property type="entry name" value="Tubulin C-terminal domain-like"/>
    <property type="match status" value="1"/>
</dbReference>